<evidence type="ECO:0000313" key="2">
    <source>
        <dbReference type="EMBL" id="BCJ34523.1"/>
    </source>
</evidence>
<sequence length="166" mass="18361">MVAIGVRVVEYSGAVVGRLEAPVDVNRLCAVAAGDPARYPLLAGVDKYDHTYFNSRQSMVLVQELEALAAATSDVGLAAEAVRQLAELLRPARGRPHHRQLVFVGDQGGMTRTPERHLDRGPTLLGRPTVARWKPFGAPHRGQVEHRPRLHRVARCGDFLFEKRRS</sequence>
<proteinExistence type="predicted"/>
<evidence type="ECO:0000313" key="3">
    <source>
        <dbReference type="Proteomes" id="UP000611640"/>
    </source>
</evidence>
<dbReference type="Proteomes" id="UP000611640">
    <property type="component" value="Chromosome"/>
</dbReference>
<dbReference type="KEGG" id="atl:Athai_20260"/>
<gene>
    <name evidence="2" type="ORF">Athai_20260</name>
</gene>
<name>A0A7R7HWW9_9ACTN</name>
<dbReference type="AlphaFoldDB" id="A0A7R7HWW9"/>
<reference evidence="2 3" key="1">
    <citation type="submission" date="2020-08" db="EMBL/GenBank/DDBJ databases">
        <title>Whole genome shotgun sequence of Actinocatenispora thailandica NBRC 105041.</title>
        <authorList>
            <person name="Komaki H."/>
            <person name="Tamura T."/>
        </authorList>
    </citation>
    <scope>NUCLEOTIDE SEQUENCE [LARGE SCALE GENOMIC DNA]</scope>
    <source>
        <strain evidence="2 3">NBRC 105041</strain>
    </source>
</reference>
<keyword evidence="3" id="KW-1185">Reference proteome</keyword>
<feature type="region of interest" description="Disordered" evidence="1">
    <location>
        <begin position="102"/>
        <end position="124"/>
    </location>
</feature>
<evidence type="ECO:0000256" key="1">
    <source>
        <dbReference type="SAM" id="MobiDB-lite"/>
    </source>
</evidence>
<dbReference type="EMBL" id="AP023355">
    <property type="protein sequence ID" value="BCJ34523.1"/>
    <property type="molecule type" value="Genomic_DNA"/>
</dbReference>
<accession>A0A7R7HWW9</accession>
<organism evidence="2 3">
    <name type="scientific">Actinocatenispora thailandica</name>
    <dbReference type="NCBI Taxonomy" id="227318"/>
    <lineage>
        <taxon>Bacteria</taxon>
        <taxon>Bacillati</taxon>
        <taxon>Actinomycetota</taxon>
        <taxon>Actinomycetes</taxon>
        <taxon>Micromonosporales</taxon>
        <taxon>Micromonosporaceae</taxon>
        <taxon>Actinocatenispora</taxon>
    </lineage>
</organism>
<protein>
    <submittedName>
        <fullName evidence="2">Uncharacterized protein</fullName>
    </submittedName>
</protein>